<dbReference type="Pfam" id="PF00132">
    <property type="entry name" value="Hexapep"/>
    <property type="match status" value="1"/>
</dbReference>
<evidence type="ECO:0000256" key="3">
    <source>
        <dbReference type="ARBA" id="ARBA00022737"/>
    </source>
</evidence>
<evidence type="ECO:0000313" key="5">
    <source>
        <dbReference type="EMBL" id="RYU48855.1"/>
    </source>
</evidence>
<dbReference type="InterPro" id="IPR018357">
    <property type="entry name" value="Hexapep_transf_CS"/>
</dbReference>
<reference evidence="5 6" key="1">
    <citation type="submission" date="2019-02" db="EMBL/GenBank/DDBJ databases">
        <title>Genome sequences of Aliivibrio finisterrensis strains from farmed Atlantic salmon.</title>
        <authorList>
            <person name="Bowman J.P."/>
        </authorList>
    </citation>
    <scope>NUCLEOTIDE SEQUENCE [LARGE SCALE GENOMIC DNA]</scope>
    <source>
        <strain evidence="5 6">A46</strain>
    </source>
</reference>
<protein>
    <submittedName>
        <fullName evidence="5">CatB-related O-acetyltransferase</fullName>
    </submittedName>
</protein>
<dbReference type="SUPFAM" id="SSF51161">
    <property type="entry name" value="Trimeric LpxA-like enzymes"/>
    <property type="match status" value="1"/>
</dbReference>
<dbReference type="AlphaFoldDB" id="A0A4Q5KQC5"/>
<evidence type="ECO:0000256" key="1">
    <source>
        <dbReference type="ARBA" id="ARBA00007274"/>
    </source>
</evidence>
<evidence type="ECO:0000256" key="2">
    <source>
        <dbReference type="ARBA" id="ARBA00022679"/>
    </source>
</evidence>
<comment type="similarity">
    <text evidence="1">Belongs to the transferase hexapeptide repeat family.</text>
</comment>
<sequence length="203" mass="22289">MKQQLVFLLSKLIKKVQLPSIRAGSIDVTAKVCSASNLLNVNLGRYSYVGNNCVIVHANIGAFSSIADNVAIGNAAHPLDRVSSSPVFHEGKNILNKNFTEFPFEPYQETIIGNDVWVGCNALIKSGVTIGHGAVIGMGAVVTKNVGPYEVWGGNPAKLIKKRFDDKTICQLLEYCWWDLTDAEISDKAKYFDDPKFLLEKVK</sequence>
<keyword evidence="2 5" id="KW-0808">Transferase</keyword>
<dbReference type="Gene3D" id="2.160.10.10">
    <property type="entry name" value="Hexapeptide repeat proteins"/>
    <property type="match status" value="1"/>
</dbReference>
<accession>A0A4Q5KQC5</accession>
<evidence type="ECO:0000313" key="6">
    <source>
        <dbReference type="Proteomes" id="UP000294063"/>
    </source>
</evidence>
<dbReference type="EMBL" id="SEZK01000043">
    <property type="protein sequence ID" value="RYU48855.1"/>
    <property type="molecule type" value="Genomic_DNA"/>
</dbReference>
<dbReference type="Proteomes" id="UP000294063">
    <property type="component" value="Unassembled WGS sequence"/>
</dbReference>
<dbReference type="GO" id="GO:0016746">
    <property type="term" value="F:acyltransferase activity"/>
    <property type="evidence" value="ECO:0007669"/>
    <property type="project" value="UniProtKB-KW"/>
</dbReference>
<dbReference type="PANTHER" id="PTHR43300">
    <property type="entry name" value="ACETYLTRANSFERASE"/>
    <property type="match status" value="1"/>
</dbReference>
<dbReference type="InterPro" id="IPR011004">
    <property type="entry name" value="Trimer_LpxA-like_sf"/>
</dbReference>
<keyword evidence="3" id="KW-0677">Repeat</keyword>
<comment type="caution">
    <text evidence="5">The sequence shown here is derived from an EMBL/GenBank/DDBJ whole genome shotgun (WGS) entry which is preliminary data.</text>
</comment>
<organism evidence="5 6">
    <name type="scientific">Aliivibrio finisterrensis</name>
    <dbReference type="NCBI Taxonomy" id="511998"/>
    <lineage>
        <taxon>Bacteria</taxon>
        <taxon>Pseudomonadati</taxon>
        <taxon>Pseudomonadota</taxon>
        <taxon>Gammaproteobacteria</taxon>
        <taxon>Vibrionales</taxon>
        <taxon>Vibrionaceae</taxon>
        <taxon>Aliivibrio</taxon>
    </lineage>
</organism>
<evidence type="ECO:0000256" key="4">
    <source>
        <dbReference type="ARBA" id="ARBA00023315"/>
    </source>
</evidence>
<gene>
    <name evidence="5" type="ORF">ERW57_17010</name>
</gene>
<dbReference type="InterPro" id="IPR050179">
    <property type="entry name" value="Trans_hexapeptide_repeat"/>
</dbReference>
<dbReference type="PANTHER" id="PTHR43300:SF11">
    <property type="entry name" value="ACETYLTRANSFERASE RV3034C-RELATED"/>
    <property type="match status" value="1"/>
</dbReference>
<proteinExistence type="inferred from homology"/>
<keyword evidence="4" id="KW-0012">Acyltransferase</keyword>
<dbReference type="InterPro" id="IPR001451">
    <property type="entry name" value="Hexapep"/>
</dbReference>
<name>A0A4Q5KQC5_9GAMM</name>
<dbReference type="PROSITE" id="PS00101">
    <property type="entry name" value="HEXAPEP_TRANSFERASES"/>
    <property type="match status" value="1"/>
</dbReference>
<dbReference type="CDD" id="cd03349">
    <property type="entry name" value="LbH_XAT"/>
    <property type="match status" value="1"/>
</dbReference>
<dbReference type="RefSeq" id="WP_130049141.1">
    <property type="nucleotide sequence ID" value="NZ_SEZK01000043.1"/>
</dbReference>